<keyword evidence="2" id="KW-1185">Reference proteome</keyword>
<comment type="caution">
    <text evidence="1">The sequence shown here is derived from an EMBL/GenBank/DDBJ whole genome shotgun (WGS) entry which is preliminary data.</text>
</comment>
<dbReference type="EMBL" id="MU277229">
    <property type="protein sequence ID" value="KAI0059070.1"/>
    <property type="molecule type" value="Genomic_DNA"/>
</dbReference>
<evidence type="ECO:0000313" key="1">
    <source>
        <dbReference type="EMBL" id="KAI0059070.1"/>
    </source>
</evidence>
<organism evidence="1 2">
    <name type="scientific">Artomyces pyxidatus</name>
    <dbReference type="NCBI Taxonomy" id="48021"/>
    <lineage>
        <taxon>Eukaryota</taxon>
        <taxon>Fungi</taxon>
        <taxon>Dikarya</taxon>
        <taxon>Basidiomycota</taxon>
        <taxon>Agaricomycotina</taxon>
        <taxon>Agaricomycetes</taxon>
        <taxon>Russulales</taxon>
        <taxon>Auriscalpiaceae</taxon>
        <taxon>Artomyces</taxon>
    </lineage>
</organism>
<protein>
    <submittedName>
        <fullName evidence="1">Uncharacterized protein</fullName>
    </submittedName>
</protein>
<evidence type="ECO:0000313" key="2">
    <source>
        <dbReference type="Proteomes" id="UP000814140"/>
    </source>
</evidence>
<name>A0ACB8SSY1_9AGAM</name>
<accession>A0ACB8SSY1</accession>
<sequence length="409" mass="47168">MSTERAGSSDSESPGAFVLYFGKYKGRRLDSLDEGYIKWCIDPGRSDNPWYADFVERVEKFRLSQEDNEPLKPPLDRKIWFGRYAGKPYKELDEGYKQWCLHPDRRGSYLWYDDFVKLNDECEQWKVEHEAPRSPGAIIVWFGKYKGHPFSDIFNRPGYMRALLDKKCARYSWYPKLRDIVAQYKEWLKDHKKDYRPRRHSELIQHRGGALGPRDDVPDDDDDDDGLGPEEEDENYEADFEEEESAKFTSREASDDVENGEAGGDVRDDRVTPPRTPKKDSLAILKAARAKRKVGVRVSKQAPSGTDSNPGNLPDTSEEEDETVSPPKRGKTRRLRVDEAGDSDDDIPFGEFRARWLKEKSLDQTGDSGSGRPRKTPPRVSLRQRQERSDEEAALPTKRQTRPGSRRKA</sequence>
<reference evidence="1" key="1">
    <citation type="submission" date="2021-03" db="EMBL/GenBank/DDBJ databases">
        <authorList>
            <consortium name="DOE Joint Genome Institute"/>
            <person name="Ahrendt S."/>
            <person name="Looney B.P."/>
            <person name="Miyauchi S."/>
            <person name="Morin E."/>
            <person name="Drula E."/>
            <person name="Courty P.E."/>
            <person name="Chicoki N."/>
            <person name="Fauchery L."/>
            <person name="Kohler A."/>
            <person name="Kuo A."/>
            <person name="Labutti K."/>
            <person name="Pangilinan J."/>
            <person name="Lipzen A."/>
            <person name="Riley R."/>
            <person name="Andreopoulos W."/>
            <person name="He G."/>
            <person name="Johnson J."/>
            <person name="Barry K.W."/>
            <person name="Grigoriev I.V."/>
            <person name="Nagy L."/>
            <person name="Hibbett D."/>
            <person name="Henrissat B."/>
            <person name="Matheny P.B."/>
            <person name="Labbe J."/>
            <person name="Martin F."/>
        </authorList>
    </citation>
    <scope>NUCLEOTIDE SEQUENCE</scope>
    <source>
        <strain evidence="1">HHB10654</strain>
    </source>
</reference>
<gene>
    <name evidence="1" type="ORF">BV25DRAFT_1918775</name>
</gene>
<reference evidence="1" key="2">
    <citation type="journal article" date="2022" name="New Phytol.">
        <title>Evolutionary transition to the ectomycorrhizal habit in the genomes of a hyperdiverse lineage of mushroom-forming fungi.</title>
        <authorList>
            <person name="Looney B."/>
            <person name="Miyauchi S."/>
            <person name="Morin E."/>
            <person name="Drula E."/>
            <person name="Courty P.E."/>
            <person name="Kohler A."/>
            <person name="Kuo A."/>
            <person name="LaButti K."/>
            <person name="Pangilinan J."/>
            <person name="Lipzen A."/>
            <person name="Riley R."/>
            <person name="Andreopoulos W."/>
            <person name="He G."/>
            <person name="Johnson J."/>
            <person name="Nolan M."/>
            <person name="Tritt A."/>
            <person name="Barry K.W."/>
            <person name="Grigoriev I.V."/>
            <person name="Nagy L.G."/>
            <person name="Hibbett D."/>
            <person name="Henrissat B."/>
            <person name="Matheny P.B."/>
            <person name="Labbe J."/>
            <person name="Martin F.M."/>
        </authorList>
    </citation>
    <scope>NUCLEOTIDE SEQUENCE</scope>
    <source>
        <strain evidence="1">HHB10654</strain>
    </source>
</reference>
<proteinExistence type="predicted"/>
<dbReference type="Proteomes" id="UP000814140">
    <property type="component" value="Unassembled WGS sequence"/>
</dbReference>